<dbReference type="CDD" id="cd05236">
    <property type="entry name" value="FAR-N_SDR_e"/>
    <property type="match status" value="1"/>
</dbReference>
<evidence type="ECO:0000313" key="8">
    <source>
        <dbReference type="EMBL" id="KAF8403250.1"/>
    </source>
</evidence>
<gene>
    <name evidence="8" type="ORF">HHK36_011351</name>
</gene>
<dbReference type="InterPro" id="IPR026055">
    <property type="entry name" value="FAR"/>
</dbReference>
<dbReference type="InterPro" id="IPR033640">
    <property type="entry name" value="FAR_C"/>
</dbReference>
<dbReference type="GO" id="GO:0010345">
    <property type="term" value="P:suberin biosynthetic process"/>
    <property type="evidence" value="ECO:0007669"/>
    <property type="project" value="TreeGrafter"/>
</dbReference>
<evidence type="ECO:0000256" key="2">
    <source>
        <dbReference type="ARBA" id="ARBA00022516"/>
    </source>
</evidence>
<dbReference type="AlphaFoldDB" id="A0A834ZA94"/>
<accession>A0A834ZA94</accession>
<sequence length="494" mass="56193">MELSGIVESLENKTILVTGSTGFLAKIFVEKILRIQPNVKRLFLLLRATDSKSATQRLRNEVIGKEVFRVLRERHGVSLDSFIWDKVTPIPGDIAFENLGIKGSDVREEMCREIDIVVNIAATTNFDERYDVALGINTLGAKHVLDFAKKCPKLQMLLHVSTAYVCGEKEGLIIEKPFCMGETLNGTPALDIEVELKLAEERLNELRSEEATEAAERVAMKEMGIKRATLYGWPNTYVFTKAMGEMLLGHFRNNLPLVIIRPTIITSTYSEPFPGWIEGVRTIDSFIVAYGKGKSTCFLGDPESIIDAKITQIPGDMVVNSMIVAMVAHANQPGEFIYQVGSSARNIMKLAMVRDVSYRYFSKNPWFSKDGKPIEVRKAKILNTMASFSRFMAIHYILPLKGLNLVNMAFCQYFRNIYNDHSRKLKFAMRLVELYKPYLFFNGVIDDMNSEKLRIAVRENGVLVDMFYFDPTCIDWDDYFMNIHIPGVVRYVFK</sequence>
<name>A0A834ZA94_TETSI</name>
<dbReference type="InterPro" id="IPR036291">
    <property type="entry name" value="NAD(P)-bd_dom_sf"/>
</dbReference>
<comment type="catalytic activity">
    <reaction evidence="4">
        <text>a long-chain fatty acyl-CoA + 2 NADPH + 2 H(+) = a long-chain primary fatty alcohol + 2 NADP(+) + CoA</text>
        <dbReference type="Rhea" id="RHEA:52716"/>
        <dbReference type="ChEBI" id="CHEBI:15378"/>
        <dbReference type="ChEBI" id="CHEBI:57287"/>
        <dbReference type="ChEBI" id="CHEBI:57783"/>
        <dbReference type="ChEBI" id="CHEBI:58349"/>
        <dbReference type="ChEBI" id="CHEBI:77396"/>
        <dbReference type="ChEBI" id="CHEBI:83139"/>
        <dbReference type="EC" id="1.2.1.84"/>
    </reaction>
</comment>
<dbReference type="PANTHER" id="PTHR11011">
    <property type="entry name" value="MALE STERILITY PROTEIN 2-RELATED"/>
    <property type="match status" value="1"/>
</dbReference>
<keyword evidence="5" id="KW-0175">Coiled coil</keyword>
<feature type="domain" description="Thioester reductase (TE)" evidence="7">
    <location>
        <begin position="17"/>
        <end position="322"/>
    </location>
</feature>
<dbReference type="Gene3D" id="3.40.50.720">
    <property type="entry name" value="NAD(P)-binding Rossmann-like Domain"/>
    <property type="match status" value="1"/>
</dbReference>
<dbReference type="OrthoDB" id="429813at2759"/>
<dbReference type="GO" id="GO:0080019">
    <property type="term" value="F:alcohol-forming very long-chain fatty acyl-CoA reductase activity"/>
    <property type="evidence" value="ECO:0007669"/>
    <property type="project" value="InterPro"/>
</dbReference>
<keyword evidence="3 4" id="KW-0443">Lipid metabolism</keyword>
<evidence type="ECO:0000313" key="9">
    <source>
        <dbReference type="Proteomes" id="UP000655225"/>
    </source>
</evidence>
<protein>
    <recommendedName>
        <fullName evidence="4">Fatty acyl-CoA reductase</fullName>
        <ecNumber evidence="4">1.2.1.84</ecNumber>
    </recommendedName>
</protein>
<dbReference type="Proteomes" id="UP000655225">
    <property type="component" value="Unassembled WGS sequence"/>
</dbReference>
<evidence type="ECO:0000256" key="1">
    <source>
        <dbReference type="ARBA" id="ARBA00005928"/>
    </source>
</evidence>
<evidence type="ECO:0000256" key="5">
    <source>
        <dbReference type="SAM" id="Coils"/>
    </source>
</evidence>
<feature type="coiled-coil region" evidence="5">
    <location>
        <begin position="189"/>
        <end position="216"/>
    </location>
</feature>
<proteinExistence type="inferred from homology"/>
<comment type="caution">
    <text evidence="8">The sequence shown here is derived from an EMBL/GenBank/DDBJ whole genome shotgun (WGS) entry which is preliminary data.</text>
</comment>
<evidence type="ECO:0000259" key="6">
    <source>
        <dbReference type="Pfam" id="PF03015"/>
    </source>
</evidence>
<comment type="function">
    <text evidence="4">Catalyzes the reduction of fatty acyl-CoA to fatty alcohols.</text>
</comment>
<keyword evidence="9" id="KW-1185">Reference proteome</keyword>
<dbReference type="GO" id="GO:0102965">
    <property type="term" value="F:alcohol-forming long-chain fatty acyl-CoA reductase activity"/>
    <property type="evidence" value="ECO:0007669"/>
    <property type="project" value="UniProtKB-EC"/>
</dbReference>
<reference evidence="8 9" key="1">
    <citation type="submission" date="2020-04" db="EMBL/GenBank/DDBJ databases">
        <title>Plant Genome Project.</title>
        <authorList>
            <person name="Zhang R.-G."/>
        </authorList>
    </citation>
    <scope>NUCLEOTIDE SEQUENCE [LARGE SCALE GENOMIC DNA]</scope>
    <source>
        <strain evidence="8">YNK0</strain>
        <tissue evidence="8">Leaf</tissue>
    </source>
</reference>
<feature type="domain" description="Fatty acyl-CoA reductase C-terminal" evidence="6">
    <location>
        <begin position="396"/>
        <end position="494"/>
    </location>
</feature>
<dbReference type="OMA" id="NLMLHYW"/>
<keyword evidence="2 4" id="KW-0444">Lipid biosynthesis</keyword>
<evidence type="ECO:0000256" key="3">
    <source>
        <dbReference type="ARBA" id="ARBA00023098"/>
    </source>
</evidence>
<dbReference type="Pfam" id="PF03015">
    <property type="entry name" value="Sterile"/>
    <property type="match status" value="1"/>
</dbReference>
<dbReference type="InterPro" id="IPR013120">
    <property type="entry name" value="FAR_NAD-bd"/>
</dbReference>
<dbReference type="EMBL" id="JABCRI010000007">
    <property type="protein sequence ID" value="KAF8403250.1"/>
    <property type="molecule type" value="Genomic_DNA"/>
</dbReference>
<keyword evidence="4" id="KW-0560">Oxidoreductase</keyword>
<evidence type="ECO:0000256" key="4">
    <source>
        <dbReference type="RuleBase" id="RU363097"/>
    </source>
</evidence>
<evidence type="ECO:0000259" key="7">
    <source>
        <dbReference type="Pfam" id="PF07993"/>
    </source>
</evidence>
<dbReference type="EC" id="1.2.1.84" evidence="4"/>
<keyword evidence="4" id="KW-0521">NADP</keyword>
<dbReference type="GO" id="GO:0035336">
    <property type="term" value="P:long-chain fatty-acyl-CoA metabolic process"/>
    <property type="evidence" value="ECO:0007669"/>
    <property type="project" value="TreeGrafter"/>
</dbReference>
<dbReference type="SUPFAM" id="SSF51735">
    <property type="entry name" value="NAD(P)-binding Rossmann-fold domains"/>
    <property type="match status" value="1"/>
</dbReference>
<comment type="similarity">
    <text evidence="1 4">Belongs to the fatty acyl-CoA reductase family.</text>
</comment>
<dbReference type="CDD" id="cd09071">
    <property type="entry name" value="FAR_C"/>
    <property type="match status" value="1"/>
</dbReference>
<dbReference type="PANTHER" id="PTHR11011:SF99">
    <property type="entry name" value="FATTY ACYL-COA REDUCTASE 3"/>
    <property type="match status" value="1"/>
</dbReference>
<dbReference type="Pfam" id="PF07993">
    <property type="entry name" value="NAD_binding_4"/>
    <property type="match status" value="1"/>
</dbReference>
<organism evidence="8 9">
    <name type="scientific">Tetracentron sinense</name>
    <name type="common">Spur-leaf</name>
    <dbReference type="NCBI Taxonomy" id="13715"/>
    <lineage>
        <taxon>Eukaryota</taxon>
        <taxon>Viridiplantae</taxon>
        <taxon>Streptophyta</taxon>
        <taxon>Embryophyta</taxon>
        <taxon>Tracheophyta</taxon>
        <taxon>Spermatophyta</taxon>
        <taxon>Magnoliopsida</taxon>
        <taxon>Trochodendrales</taxon>
        <taxon>Trochodendraceae</taxon>
        <taxon>Tetracentron</taxon>
    </lineage>
</organism>